<reference evidence="1" key="1">
    <citation type="submission" date="2023-04" db="EMBL/GenBank/DDBJ databases">
        <title>Draft Genome sequencing of Naganishia species isolated from polar environments using Oxford Nanopore Technology.</title>
        <authorList>
            <person name="Leo P."/>
            <person name="Venkateswaran K."/>
        </authorList>
    </citation>
    <scope>NUCLEOTIDE SEQUENCE</scope>
    <source>
        <strain evidence="1">MNA-CCFEE 5425</strain>
    </source>
</reference>
<accession>A0ACC2WT89</accession>
<protein>
    <submittedName>
        <fullName evidence="1">Uncharacterized protein</fullName>
    </submittedName>
</protein>
<dbReference type="Proteomes" id="UP001243375">
    <property type="component" value="Unassembled WGS sequence"/>
</dbReference>
<proteinExistence type="predicted"/>
<sequence length="389" mass="41774">MHVSSGIIVLAAAVAFTSARPTPSEQLVGKTVSLVRRGARARQGTRLDALLAIQNRMVSKMIRNSDNIERNTRAPFYGHEITVGRKRDLGQKPTSVIKRSPATHGLELQDIGDGMWWAGEVSVGTPPQTFQVDFDTASSDFWTSSAECKKCETPLKYQPHDSTTAVNAGRVFNITYVDNSSAAGPVWLDTVSIGGLVAENQAVAAVDEVAGMVGNPDESIWALMGMAWPVLSRSNSSTFMSKQGKVDIQAIGMATDLVAISGFPQDTLSSGNDIPASQFSFSLNDGSAELYIGGVNPEKYQGEFRYVETKQDYWRVPTDGLSVNGQQVLPITSGEAIIDTGSSAITASFAIAEALYKQIPDAMKMSDIRVNGSDYSGYPAPGIPIDYIM</sequence>
<organism evidence="1 2">
    <name type="scientific">Naganishia vaughanmartiniae</name>
    <dbReference type="NCBI Taxonomy" id="1424756"/>
    <lineage>
        <taxon>Eukaryota</taxon>
        <taxon>Fungi</taxon>
        <taxon>Dikarya</taxon>
        <taxon>Basidiomycota</taxon>
        <taxon>Agaricomycotina</taxon>
        <taxon>Tremellomycetes</taxon>
        <taxon>Filobasidiales</taxon>
        <taxon>Filobasidiaceae</taxon>
        <taxon>Naganishia</taxon>
    </lineage>
</organism>
<name>A0ACC2WT89_9TREE</name>
<evidence type="ECO:0000313" key="2">
    <source>
        <dbReference type="Proteomes" id="UP001243375"/>
    </source>
</evidence>
<dbReference type="EMBL" id="JASBWU010000019">
    <property type="protein sequence ID" value="KAJ9114316.1"/>
    <property type="molecule type" value="Genomic_DNA"/>
</dbReference>
<evidence type="ECO:0000313" key="1">
    <source>
        <dbReference type="EMBL" id="KAJ9114316.1"/>
    </source>
</evidence>
<comment type="caution">
    <text evidence="1">The sequence shown here is derived from an EMBL/GenBank/DDBJ whole genome shotgun (WGS) entry which is preliminary data.</text>
</comment>
<keyword evidence="2" id="KW-1185">Reference proteome</keyword>
<gene>
    <name evidence="1" type="ORF">QFC22_005768</name>
</gene>